<feature type="compositionally biased region" description="Low complexity" evidence="1">
    <location>
        <begin position="335"/>
        <end position="352"/>
    </location>
</feature>
<feature type="compositionally biased region" description="Polar residues" evidence="1">
    <location>
        <begin position="363"/>
        <end position="383"/>
    </location>
</feature>
<dbReference type="KEGG" id="ccac:CcaHIS019_0702330"/>
<protein>
    <submittedName>
        <fullName evidence="2">Uncharacterized protein</fullName>
    </submittedName>
</protein>
<dbReference type="Proteomes" id="UP001233271">
    <property type="component" value="Chromosome 7b"/>
</dbReference>
<evidence type="ECO:0000313" key="2">
    <source>
        <dbReference type="EMBL" id="BEI94652.1"/>
    </source>
</evidence>
<organism evidence="2 3">
    <name type="scientific">Cutaneotrichosporon cavernicola</name>
    <dbReference type="NCBI Taxonomy" id="279322"/>
    <lineage>
        <taxon>Eukaryota</taxon>
        <taxon>Fungi</taxon>
        <taxon>Dikarya</taxon>
        <taxon>Basidiomycota</taxon>
        <taxon>Agaricomycotina</taxon>
        <taxon>Tremellomycetes</taxon>
        <taxon>Trichosporonales</taxon>
        <taxon>Trichosporonaceae</taxon>
        <taxon>Cutaneotrichosporon</taxon>
    </lineage>
</organism>
<feature type="compositionally biased region" description="Polar residues" evidence="1">
    <location>
        <begin position="446"/>
        <end position="456"/>
    </location>
</feature>
<proteinExistence type="predicted"/>
<keyword evidence="3" id="KW-1185">Reference proteome</keyword>
<dbReference type="GeneID" id="85498522"/>
<evidence type="ECO:0000256" key="1">
    <source>
        <dbReference type="SAM" id="MobiDB-lite"/>
    </source>
</evidence>
<accession>A0AA48QYK9</accession>
<gene>
    <name evidence="2" type="ORF">CcaverHIS019_0702330</name>
</gene>
<dbReference type="AlphaFoldDB" id="A0AA48QYK9"/>
<feature type="region of interest" description="Disordered" evidence="1">
    <location>
        <begin position="444"/>
        <end position="499"/>
    </location>
</feature>
<evidence type="ECO:0000313" key="3">
    <source>
        <dbReference type="Proteomes" id="UP001233271"/>
    </source>
</evidence>
<dbReference type="RefSeq" id="XP_060459917.1">
    <property type="nucleotide sequence ID" value="XM_060603643.1"/>
</dbReference>
<dbReference type="EMBL" id="AP028219">
    <property type="protein sequence ID" value="BEI94652.1"/>
    <property type="molecule type" value="Genomic_DNA"/>
</dbReference>
<feature type="compositionally biased region" description="Basic and acidic residues" evidence="1">
    <location>
        <begin position="470"/>
        <end position="479"/>
    </location>
</feature>
<feature type="region of interest" description="Disordered" evidence="1">
    <location>
        <begin position="307"/>
        <end position="388"/>
    </location>
</feature>
<sequence>MPASGPPEAIHPIPPGDNAILALDQMRFLGRDRQFPEAQRCGITIDDDMCDALIGSANNLIKHIEVHLARLRALSNEQLATTFFRLGCYPVHHDSIRDIEQQAREYGDKMAEKYCPIADCPHPKIIKPEQHYSSLALHGSEPFTRQRLRPPITLQPVQLSHLPPLPTAVAPYNITCHEIQPFRGQGEGPRKNSPENNFPIIPVDCRKGDPLMIANGSGIPDERGMSVYWSSDFFRPIDEVDSDDENATVGAASVPGSSMGTGMMGTGKPVALSRGRRSVSVLSDATFLPDSPQSAFAAGISRLPSLPAVSERRSTRSALVGPTNPTPSVRTTPAPSSLPSSLPESEPGLSLSRNDSLGMIPTRPSTPIASQPRPSRTAASSSMLPPLGIDRDGMIKLTRHVPFPPWHKPVPQGMSGSSVTVGPPKIILREIMNPLQYVRQARQRAVDSNTGESTNELDAAMGTQYEERDELEKDVESSSKADSAPLLASKARRKRKRLTDEQIDKAAHAYAQRKTGVLIGFAYWTAYSNFLDDNDHHVALVEEEDIRNAAGNTEKLKVAPDNGDSLEVTDSNQAVVIAASA</sequence>
<reference evidence="2" key="1">
    <citation type="journal article" date="2023" name="BMC Genomics">
        <title>Chromosome-level genome assemblies of Cutaneotrichosporon spp. (Trichosporonales, Basidiomycota) reveal imbalanced evolution between nucleotide sequences and chromosome synteny.</title>
        <authorList>
            <person name="Kobayashi Y."/>
            <person name="Kayamori A."/>
            <person name="Aoki K."/>
            <person name="Shiwa Y."/>
            <person name="Matsutani M."/>
            <person name="Fujita N."/>
            <person name="Sugita T."/>
            <person name="Iwasaki W."/>
            <person name="Tanaka N."/>
            <person name="Takashima M."/>
        </authorList>
    </citation>
    <scope>NUCLEOTIDE SEQUENCE</scope>
    <source>
        <strain evidence="2">HIS019</strain>
    </source>
</reference>
<name>A0AA48QYK9_9TREE</name>